<keyword evidence="3" id="KW-1185">Reference proteome</keyword>
<feature type="compositionally biased region" description="Basic residues" evidence="1">
    <location>
        <begin position="65"/>
        <end position="80"/>
    </location>
</feature>
<feature type="region of interest" description="Disordered" evidence="1">
    <location>
        <begin position="45"/>
        <end position="87"/>
    </location>
</feature>
<protein>
    <submittedName>
        <fullName evidence="2">Uncharacterized protein</fullName>
    </submittedName>
</protein>
<dbReference type="AlphaFoldDB" id="A0A9Q3BQG4"/>
<dbReference type="EMBL" id="AVOT02002128">
    <property type="protein sequence ID" value="MBW0469258.1"/>
    <property type="molecule type" value="Genomic_DNA"/>
</dbReference>
<gene>
    <name evidence="2" type="ORF">O181_008973</name>
</gene>
<accession>A0A9Q3BQG4</accession>
<evidence type="ECO:0000313" key="3">
    <source>
        <dbReference type="Proteomes" id="UP000765509"/>
    </source>
</evidence>
<proteinExistence type="predicted"/>
<organism evidence="2 3">
    <name type="scientific">Austropuccinia psidii MF-1</name>
    <dbReference type="NCBI Taxonomy" id="1389203"/>
    <lineage>
        <taxon>Eukaryota</taxon>
        <taxon>Fungi</taxon>
        <taxon>Dikarya</taxon>
        <taxon>Basidiomycota</taxon>
        <taxon>Pucciniomycotina</taxon>
        <taxon>Pucciniomycetes</taxon>
        <taxon>Pucciniales</taxon>
        <taxon>Sphaerophragmiaceae</taxon>
        <taxon>Austropuccinia</taxon>
    </lineage>
</organism>
<sequence>MNNHSSNHHPLITTYNTDTENKKLKKMKWVVNQRRIDQEKLKTDLKERFERNLPVQDPQHPNGSGKRKIQQSRQMNKIKQKLQQAVA</sequence>
<reference evidence="2" key="1">
    <citation type="submission" date="2021-03" db="EMBL/GenBank/DDBJ databases">
        <title>Draft genome sequence of rust myrtle Austropuccinia psidii MF-1, a brazilian biotype.</title>
        <authorList>
            <person name="Quecine M.C."/>
            <person name="Pachon D.M.R."/>
            <person name="Bonatelli M.L."/>
            <person name="Correr F.H."/>
            <person name="Franceschini L.M."/>
            <person name="Leite T.F."/>
            <person name="Margarido G.R.A."/>
            <person name="Almeida C.A."/>
            <person name="Ferrarezi J.A."/>
            <person name="Labate C.A."/>
        </authorList>
    </citation>
    <scope>NUCLEOTIDE SEQUENCE</scope>
    <source>
        <strain evidence="2">MF-1</strain>
    </source>
</reference>
<evidence type="ECO:0000256" key="1">
    <source>
        <dbReference type="SAM" id="MobiDB-lite"/>
    </source>
</evidence>
<name>A0A9Q3BQG4_9BASI</name>
<comment type="caution">
    <text evidence="2">The sequence shown here is derived from an EMBL/GenBank/DDBJ whole genome shotgun (WGS) entry which is preliminary data.</text>
</comment>
<evidence type="ECO:0000313" key="2">
    <source>
        <dbReference type="EMBL" id="MBW0469258.1"/>
    </source>
</evidence>
<dbReference type="Proteomes" id="UP000765509">
    <property type="component" value="Unassembled WGS sequence"/>
</dbReference>